<proteinExistence type="predicted"/>
<sequence>MAPRRNDAPTDASYVGDILDFTDEAVLVTLNHVRTLYLNMRTHQERKVKVAERDRIAMQALLPFIRDLDYTVRQTRPTESWITEARNMALNAVLVAFPRSRNTTASRRPGLDTTWLLMTRRLRQAWDPSRAFPITLPSPPPTTPKPGTAHPPPRPVFSARSASPVAGPSSLLRTPAPARSVLGSPVQILTPRRRAAESRIDLFGSSNSSVLGRDGRLLSVEEITDRNFLLTFTPSPTPPPTDAGAQEAFASLSRYRMDQLAENPLQFVQDWAALTAPTSEQRDPRLQRAIDAYGVLELRERLAREAENAAIMLPLAETVGEWRTRLEPLPVTAYYEHAKHLNDFVETFKLDKTKLHNVSKVNNFVETLRAAQEADAKRRNKSKRKQRIVSPAYIDDDSDIEIVTEPTVPEQDVTMTDNTLNGSIHAKPIKGSLKFTKTKTPIPKTSTNVGHACTVCVPYETVVGMDIFSREFSKANYYIQKAEINTAEQQALKRARIFNGSVNNFNPPSDEPLDTPEELVRKTAVGVFMDYNRLPDESLNALTNYLRAELLSVAHQIHYLSGHYKGTHQTLVAVIQAKLARAELDDSNARAEAPTVQELAPVASTSTAN</sequence>
<feature type="compositionally biased region" description="Pro residues" evidence="1">
    <location>
        <begin position="136"/>
        <end position="155"/>
    </location>
</feature>
<accession>A0ABR1J017</accession>
<dbReference type="EMBL" id="JBANRG010000045">
    <property type="protein sequence ID" value="KAK7445992.1"/>
    <property type="molecule type" value="Genomic_DNA"/>
</dbReference>
<comment type="caution">
    <text evidence="2">The sequence shown here is derived from an EMBL/GenBank/DDBJ whole genome shotgun (WGS) entry which is preliminary data.</text>
</comment>
<evidence type="ECO:0000313" key="2">
    <source>
        <dbReference type="EMBL" id="KAK7445992.1"/>
    </source>
</evidence>
<evidence type="ECO:0000256" key="1">
    <source>
        <dbReference type="SAM" id="MobiDB-lite"/>
    </source>
</evidence>
<evidence type="ECO:0000313" key="3">
    <source>
        <dbReference type="Proteomes" id="UP001498398"/>
    </source>
</evidence>
<keyword evidence="3" id="KW-1185">Reference proteome</keyword>
<dbReference type="Proteomes" id="UP001498398">
    <property type="component" value="Unassembled WGS sequence"/>
</dbReference>
<feature type="region of interest" description="Disordered" evidence="1">
    <location>
        <begin position="130"/>
        <end position="177"/>
    </location>
</feature>
<gene>
    <name evidence="2" type="ORF">VKT23_014615</name>
</gene>
<feature type="region of interest" description="Disordered" evidence="1">
    <location>
        <begin position="588"/>
        <end position="609"/>
    </location>
</feature>
<reference evidence="2 3" key="1">
    <citation type="submission" date="2024-01" db="EMBL/GenBank/DDBJ databases">
        <title>A draft genome for the cacao thread blight pathogen Marasmiellus scandens.</title>
        <authorList>
            <person name="Baruah I.K."/>
            <person name="Leung J."/>
            <person name="Bukari Y."/>
            <person name="Amoako-Attah I."/>
            <person name="Meinhardt L.W."/>
            <person name="Bailey B.A."/>
            <person name="Cohen S.P."/>
        </authorList>
    </citation>
    <scope>NUCLEOTIDE SEQUENCE [LARGE SCALE GENOMIC DNA]</scope>
    <source>
        <strain evidence="2 3">GH-19</strain>
    </source>
</reference>
<organism evidence="2 3">
    <name type="scientific">Marasmiellus scandens</name>
    <dbReference type="NCBI Taxonomy" id="2682957"/>
    <lineage>
        <taxon>Eukaryota</taxon>
        <taxon>Fungi</taxon>
        <taxon>Dikarya</taxon>
        <taxon>Basidiomycota</taxon>
        <taxon>Agaricomycotina</taxon>
        <taxon>Agaricomycetes</taxon>
        <taxon>Agaricomycetidae</taxon>
        <taxon>Agaricales</taxon>
        <taxon>Marasmiineae</taxon>
        <taxon>Omphalotaceae</taxon>
        <taxon>Marasmiellus</taxon>
    </lineage>
</organism>
<name>A0ABR1J017_9AGAR</name>
<protein>
    <submittedName>
        <fullName evidence="2">Uncharacterized protein</fullName>
    </submittedName>
</protein>